<sequence>MYREFPYDIRGRMTMLACTTLTDEYELELRSRAQLSINIDDLLFSTYHLLAIRPVFTYTERNDNLDLCVIQDIFEYAFLDNAFASEHIKCPRYIWELNKVPDPYPFHSKCQRDPRF</sequence>
<dbReference type="STRING" id="933388.S8AWY2"/>
<dbReference type="Proteomes" id="UP000019376">
    <property type="component" value="Unassembled WGS sequence"/>
</dbReference>
<dbReference type="HOGENOM" id="CLU_2097653_0_0_1"/>
<evidence type="ECO:0000313" key="2">
    <source>
        <dbReference type="Proteomes" id="UP000019376"/>
    </source>
</evidence>
<dbReference type="OrthoDB" id="4367764at2759"/>
<gene>
    <name evidence="1" type="ORF">PDE_05760</name>
</gene>
<keyword evidence="2" id="KW-1185">Reference proteome</keyword>
<accession>S8AWY2</accession>
<dbReference type="InterPro" id="IPR021842">
    <property type="entry name" value="DUF3435"/>
</dbReference>
<dbReference type="AlphaFoldDB" id="S8AWY2"/>
<name>S8AWY2_PENO1</name>
<dbReference type="PhylomeDB" id="S8AWY2"/>
<organism evidence="1 2">
    <name type="scientific">Penicillium oxalicum (strain 114-2 / CGMCC 5302)</name>
    <name type="common">Penicillium decumbens</name>
    <dbReference type="NCBI Taxonomy" id="933388"/>
    <lineage>
        <taxon>Eukaryota</taxon>
        <taxon>Fungi</taxon>
        <taxon>Dikarya</taxon>
        <taxon>Ascomycota</taxon>
        <taxon>Pezizomycotina</taxon>
        <taxon>Eurotiomycetes</taxon>
        <taxon>Eurotiomycetidae</taxon>
        <taxon>Eurotiales</taxon>
        <taxon>Aspergillaceae</taxon>
        <taxon>Penicillium</taxon>
    </lineage>
</organism>
<proteinExistence type="predicted"/>
<dbReference type="Pfam" id="PF11917">
    <property type="entry name" value="DUF3435"/>
    <property type="match status" value="1"/>
</dbReference>
<reference evidence="1 2" key="1">
    <citation type="journal article" date="2013" name="PLoS ONE">
        <title>Genomic and secretomic analyses reveal unique features of the lignocellulolytic enzyme system of Penicillium decumbens.</title>
        <authorList>
            <person name="Liu G."/>
            <person name="Zhang L."/>
            <person name="Wei X."/>
            <person name="Zou G."/>
            <person name="Qin Y."/>
            <person name="Ma L."/>
            <person name="Li J."/>
            <person name="Zheng H."/>
            <person name="Wang S."/>
            <person name="Wang C."/>
            <person name="Xun L."/>
            <person name="Zhao G.-P."/>
            <person name="Zhou Z."/>
            <person name="Qu Y."/>
        </authorList>
    </citation>
    <scope>NUCLEOTIDE SEQUENCE [LARGE SCALE GENOMIC DNA]</scope>
    <source>
        <strain evidence="2">114-2 / CGMCC 5302</strain>
    </source>
</reference>
<evidence type="ECO:0000313" key="1">
    <source>
        <dbReference type="EMBL" id="EPS30808.1"/>
    </source>
</evidence>
<protein>
    <submittedName>
        <fullName evidence="1">Uncharacterized protein</fullName>
    </submittedName>
</protein>
<dbReference type="EMBL" id="KB644412">
    <property type="protein sequence ID" value="EPS30808.1"/>
    <property type="molecule type" value="Genomic_DNA"/>
</dbReference>